<dbReference type="CDD" id="cd00859">
    <property type="entry name" value="HisRS_anticodon"/>
    <property type="match status" value="1"/>
</dbReference>
<dbReference type="FunFam" id="3.40.50.800:FF:000012">
    <property type="entry name" value="Histidine--tRNA ligase, cytoplasmic"/>
    <property type="match status" value="1"/>
</dbReference>
<evidence type="ECO:0000256" key="9">
    <source>
        <dbReference type="PIRSR" id="PIRSR001549-1"/>
    </source>
</evidence>
<gene>
    <name evidence="12" type="ORF">C5167_014896</name>
</gene>
<evidence type="ECO:0000259" key="11">
    <source>
        <dbReference type="Pfam" id="PF13393"/>
    </source>
</evidence>
<sequence>MAPDFEVIKVLTELLDELNIGESEIKLSHRKLLDGMLEISGVPPEKFRTICSSIDKLDKKSFEQIKNEMVEEKGLTAEVADKIGTLVQKRGPPLELLSELKQDIQFGSSLPLKDALKDLEILFEALEQSECIHRVVFDLSLARGLDYYTGVIFEAIYKGSTQVGSIAAGGRYDNLVGMFCNRQVPAVGVSLRIERVYDIMEEQQRLEKDGNQSIRATETEVLVGICEQGTLGQAANLVNKLWGANIKAEFMVHKKLTKHTDRAKKSRIPLMVIVGDQERRANQVRIKDMQTNKEDLVDRDSVVKEVQRRLKPTKRIWSTCAPQWAIMIFVFFNQDKHTNSSSIVNDVC</sequence>
<dbReference type="Pfam" id="PF03129">
    <property type="entry name" value="HGTP_anticodon"/>
    <property type="match status" value="1"/>
</dbReference>
<dbReference type="EC" id="6.1.1.21" evidence="2"/>
<evidence type="ECO:0000256" key="7">
    <source>
        <dbReference type="ARBA" id="ARBA00023146"/>
    </source>
</evidence>
<dbReference type="Pfam" id="PF13393">
    <property type="entry name" value="tRNA-synt_His"/>
    <property type="match status" value="1"/>
</dbReference>
<dbReference type="InterPro" id="IPR045864">
    <property type="entry name" value="aa-tRNA-synth_II/BPL/LPL"/>
</dbReference>
<dbReference type="Gramene" id="RZC56049">
    <property type="protein sequence ID" value="RZC56049"/>
    <property type="gene ID" value="C5167_014896"/>
</dbReference>
<keyword evidence="6" id="KW-0648">Protein biosynthesis</keyword>
<dbReference type="Gene3D" id="3.30.930.10">
    <property type="entry name" value="Bira Bifunctional Protein, Domain 2"/>
    <property type="match status" value="1"/>
</dbReference>
<dbReference type="GO" id="GO:0005524">
    <property type="term" value="F:ATP binding"/>
    <property type="evidence" value="ECO:0007669"/>
    <property type="project" value="UniProtKB-KW"/>
</dbReference>
<evidence type="ECO:0000256" key="3">
    <source>
        <dbReference type="ARBA" id="ARBA00022598"/>
    </source>
</evidence>
<keyword evidence="3" id="KW-0436">Ligase</keyword>
<dbReference type="GO" id="GO:0006427">
    <property type="term" value="P:histidyl-tRNA aminoacylation"/>
    <property type="evidence" value="ECO:0007669"/>
    <property type="project" value="TreeGrafter"/>
</dbReference>
<keyword evidence="5" id="KW-0067">ATP-binding</keyword>
<dbReference type="GO" id="GO:0003723">
    <property type="term" value="F:RNA binding"/>
    <property type="evidence" value="ECO:0007669"/>
    <property type="project" value="TreeGrafter"/>
</dbReference>
<dbReference type="PANTHER" id="PTHR11476:SF7">
    <property type="entry name" value="HISTIDINE--TRNA LIGASE"/>
    <property type="match status" value="1"/>
</dbReference>
<accession>A0A4Y7J8K3</accession>
<evidence type="ECO:0000256" key="1">
    <source>
        <dbReference type="ARBA" id="ARBA00008226"/>
    </source>
</evidence>
<dbReference type="InterPro" id="IPR036621">
    <property type="entry name" value="Anticodon-bd_dom_sf"/>
</dbReference>
<feature type="binding site" evidence="9">
    <location>
        <position position="143"/>
    </location>
    <ligand>
        <name>L-histidine</name>
        <dbReference type="ChEBI" id="CHEBI:57595"/>
    </ligand>
</feature>
<comment type="similarity">
    <text evidence="1">Belongs to the class-II aminoacyl-tRNA synthetase family.</text>
</comment>
<dbReference type="InterPro" id="IPR004516">
    <property type="entry name" value="HisRS/HisZ"/>
</dbReference>
<dbReference type="GO" id="GO:0005739">
    <property type="term" value="C:mitochondrion"/>
    <property type="evidence" value="ECO:0007669"/>
    <property type="project" value="TreeGrafter"/>
</dbReference>
<evidence type="ECO:0000256" key="8">
    <source>
        <dbReference type="ARBA" id="ARBA00047639"/>
    </source>
</evidence>
<dbReference type="SUPFAM" id="SSF55681">
    <property type="entry name" value="Class II aaRS and biotin synthetases"/>
    <property type="match status" value="1"/>
</dbReference>
<dbReference type="InterPro" id="IPR033656">
    <property type="entry name" value="HisRS_anticodon"/>
</dbReference>
<keyword evidence="13" id="KW-1185">Reference proteome</keyword>
<evidence type="ECO:0000259" key="10">
    <source>
        <dbReference type="Pfam" id="PF03129"/>
    </source>
</evidence>
<dbReference type="STRING" id="3469.A0A4Y7J8K3"/>
<protein>
    <recommendedName>
        <fullName evidence="2">histidine--tRNA ligase</fullName>
        <ecNumber evidence="2">6.1.1.21</ecNumber>
    </recommendedName>
</protein>
<dbReference type="GO" id="GO:0004821">
    <property type="term" value="F:histidine-tRNA ligase activity"/>
    <property type="evidence" value="ECO:0007669"/>
    <property type="project" value="UniProtKB-EC"/>
</dbReference>
<evidence type="ECO:0000313" key="13">
    <source>
        <dbReference type="Proteomes" id="UP000316621"/>
    </source>
</evidence>
<dbReference type="InterPro" id="IPR041715">
    <property type="entry name" value="HisRS-like_core"/>
</dbReference>
<dbReference type="PIRSF" id="PIRSF001549">
    <property type="entry name" value="His-tRNA_synth"/>
    <property type="match status" value="1"/>
</dbReference>
<comment type="catalytic activity">
    <reaction evidence="8">
        <text>tRNA(His) + L-histidine + ATP = L-histidyl-tRNA(His) + AMP + diphosphate + H(+)</text>
        <dbReference type="Rhea" id="RHEA:17313"/>
        <dbReference type="Rhea" id="RHEA-COMP:9665"/>
        <dbReference type="Rhea" id="RHEA-COMP:9689"/>
        <dbReference type="ChEBI" id="CHEBI:15378"/>
        <dbReference type="ChEBI" id="CHEBI:30616"/>
        <dbReference type="ChEBI" id="CHEBI:33019"/>
        <dbReference type="ChEBI" id="CHEBI:57595"/>
        <dbReference type="ChEBI" id="CHEBI:78442"/>
        <dbReference type="ChEBI" id="CHEBI:78527"/>
        <dbReference type="ChEBI" id="CHEBI:456215"/>
        <dbReference type="EC" id="6.1.1.21"/>
    </reaction>
</comment>
<reference evidence="12 13" key="1">
    <citation type="journal article" date="2018" name="Science">
        <title>The opium poppy genome and morphinan production.</title>
        <authorList>
            <person name="Guo L."/>
            <person name="Winzer T."/>
            <person name="Yang X."/>
            <person name="Li Y."/>
            <person name="Ning Z."/>
            <person name="He Z."/>
            <person name="Teodor R."/>
            <person name="Lu Y."/>
            <person name="Bowser T.A."/>
            <person name="Graham I.A."/>
            <person name="Ye K."/>
        </authorList>
    </citation>
    <scope>NUCLEOTIDE SEQUENCE [LARGE SCALE GENOMIC DNA]</scope>
    <source>
        <strain evidence="13">cv. HN1</strain>
        <tissue evidence="12">Leaves</tissue>
    </source>
</reference>
<name>A0A4Y7J8K3_PAPSO</name>
<keyword evidence="4" id="KW-0547">Nucleotide-binding</keyword>
<organism evidence="12 13">
    <name type="scientific">Papaver somniferum</name>
    <name type="common">Opium poppy</name>
    <dbReference type="NCBI Taxonomy" id="3469"/>
    <lineage>
        <taxon>Eukaryota</taxon>
        <taxon>Viridiplantae</taxon>
        <taxon>Streptophyta</taxon>
        <taxon>Embryophyta</taxon>
        <taxon>Tracheophyta</taxon>
        <taxon>Spermatophyta</taxon>
        <taxon>Magnoliopsida</taxon>
        <taxon>Ranunculales</taxon>
        <taxon>Papaveraceae</taxon>
        <taxon>Papaveroideae</taxon>
        <taxon>Papaver</taxon>
    </lineage>
</organism>
<dbReference type="InterPro" id="IPR004154">
    <property type="entry name" value="Anticodon-bd"/>
</dbReference>
<feature type="domain" description="Class II Histidinyl-tRNA synthetase (HisRS)-like catalytic core" evidence="11">
    <location>
        <begin position="3"/>
        <end position="196"/>
    </location>
</feature>
<dbReference type="GO" id="GO:0005829">
    <property type="term" value="C:cytosol"/>
    <property type="evidence" value="ECO:0007669"/>
    <property type="project" value="TreeGrafter"/>
</dbReference>
<evidence type="ECO:0000313" key="12">
    <source>
        <dbReference type="EMBL" id="RZC56049.1"/>
    </source>
</evidence>
<evidence type="ECO:0000256" key="2">
    <source>
        <dbReference type="ARBA" id="ARBA00012815"/>
    </source>
</evidence>
<dbReference type="AlphaFoldDB" id="A0A4Y7J8K3"/>
<feature type="binding site" evidence="9">
    <location>
        <begin position="147"/>
        <end position="148"/>
    </location>
    <ligand>
        <name>L-histidine</name>
        <dbReference type="ChEBI" id="CHEBI:57595"/>
    </ligand>
</feature>
<dbReference type="Proteomes" id="UP000316621">
    <property type="component" value="Chromosome 3"/>
</dbReference>
<evidence type="ECO:0000256" key="6">
    <source>
        <dbReference type="ARBA" id="ARBA00022917"/>
    </source>
</evidence>
<evidence type="ECO:0000256" key="5">
    <source>
        <dbReference type="ARBA" id="ARBA00022840"/>
    </source>
</evidence>
<dbReference type="SUPFAM" id="SSF52954">
    <property type="entry name" value="Class II aaRS ABD-related"/>
    <property type="match status" value="1"/>
</dbReference>
<dbReference type="EMBL" id="CM010717">
    <property type="protein sequence ID" value="RZC56049.1"/>
    <property type="molecule type" value="Genomic_DNA"/>
</dbReference>
<dbReference type="GO" id="GO:0032543">
    <property type="term" value="P:mitochondrial translation"/>
    <property type="evidence" value="ECO:0007669"/>
    <property type="project" value="TreeGrafter"/>
</dbReference>
<feature type="domain" description="Anticodon-binding" evidence="10">
    <location>
        <begin position="230"/>
        <end position="308"/>
    </location>
</feature>
<keyword evidence="7" id="KW-0030">Aminoacyl-tRNA synthetase</keyword>
<proteinExistence type="inferred from homology"/>
<dbReference type="PANTHER" id="PTHR11476">
    <property type="entry name" value="HISTIDYL-TRNA SYNTHETASE"/>
    <property type="match status" value="1"/>
</dbReference>
<dbReference type="Gene3D" id="3.40.50.800">
    <property type="entry name" value="Anticodon-binding domain"/>
    <property type="match status" value="1"/>
</dbReference>
<evidence type="ECO:0000256" key="4">
    <source>
        <dbReference type="ARBA" id="ARBA00022741"/>
    </source>
</evidence>